<dbReference type="Proteomes" id="UP000318384">
    <property type="component" value="Chromosome"/>
</dbReference>
<proteinExistence type="predicted"/>
<keyword evidence="2" id="KW-1185">Reference proteome</keyword>
<reference evidence="1 2" key="1">
    <citation type="submission" date="2019-03" db="EMBL/GenBank/DDBJ databases">
        <title>Deep-cultivation of Planctomycetes and their phenomic and genomic characterization uncovers novel biology.</title>
        <authorList>
            <person name="Wiegand S."/>
            <person name="Jogler M."/>
            <person name="Boedeker C."/>
            <person name="Pinto D."/>
            <person name="Vollmers J."/>
            <person name="Rivas-Marin E."/>
            <person name="Kohn T."/>
            <person name="Peeters S.H."/>
            <person name="Heuer A."/>
            <person name="Rast P."/>
            <person name="Oberbeckmann S."/>
            <person name="Bunk B."/>
            <person name="Jeske O."/>
            <person name="Meyerdierks A."/>
            <person name="Storesund J.E."/>
            <person name="Kallscheuer N."/>
            <person name="Luecker S."/>
            <person name="Lage O.M."/>
            <person name="Pohl T."/>
            <person name="Merkel B.J."/>
            <person name="Hornburger P."/>
            <person name="Mueller R.-W."/>
            <person name="Bruemmer F."/>
            <person name="Labrenz M."/>
            <person name="Spormann A.M."/>
            <person name="Op den Camp H."/>
            <person name="Overmann J."/>
            <person name="Amann R."/>
            <person name="Jetten M.S.M."/>
            <person name="Mascher T."/>
            <person name="Medema M.H."/>
            <person name="Devos D.P."/>
            <person name="Kaster A.-K."/>
            <person name="Ovreas L."/>
            <person name="Rohde M."/>
            <person name="Galperin M.Y."/>
            <person name="Jogler C."/>
        </authorList>
    </citation>
    <scope>NUCLEOTIDE SEQUENCE [LARGE SCALE GENOMIC DNA]</scope>
    <source>
        <strain evidence="1 2">V202</strain>
    </source>
</reference>
<accession>A0A517WUV7</accession>
<dbReference type="AlphaFoldDB" id="A0A517WUV7"/>
<sequence>MIHSFEERSFRIWEFSVHHSRLLIRSAKIDEDDFNVDLIFTAVDYLSLPDHMKGLEIDTASDKEIKSIENLLNKQINKNDITIIVANGKRHFVVSAGFKISKNKLDLLDSGREIP</sequence>
<dbReference type="RefSeq" id="WP_145174640.1">
    <property type="nucleotide sequence ID" value="NZ_CP037422.1"/>
</dbReference>
<protein>
    <submittedName>
        <fullName evidence="1">Uncharacterized protein</fullName>
    </submittedName>
</protein>
<dbReference type="EMBL" id="CP037422">
    <property type="protein sequence ID" value="QDU09047.1"/>
    <property type="molecule type" value="Genomic_DNA"/>
</dbReference>
<name>A0A517WUV7_9PLAN</name>
<evidence type="ECO:0000313" key="1">
    <source>
        <dbReference type="EMBL" id="QDU09047.1"/>
    </source>
</evidence>
<gene>
    <name evidence="1" type="ORF">V202x_24180</name>
</gene>
<evidence type="ECO:0000313" key="2">
    <source>
        <dbReference type="Proteomes" id="UP000318384"/>
    </source>
</evidence>
<dbReference type="OrthoDB" id="2623694at2"/>
<organism evidence="1 2">
    <name type="scientific">Gimesia aquarii</name>
    <dbReference type="NCBI Taxonomy" id="2527964"/>
    <lineage>
        <taxon>Bacteria</taxon>
        <taxon>Pseudomonadati</taxon>
        <taxon>Planctomycetota</taxon>
        <taxon>Planctomycetia</taxon>
        <taxon>Planctomycetales</taxon>
        <taxon>Planctomycetaceae</taxon>
        <taxon>Gimesia</taxon>
    </lineage>
</organism>